<reference evidence="1 2" key="1">
    <citation type="submission" date="2016-10" db="EMBL/GenBank/DDBJ databases">
        <authorList>
            <person name="Varghese N."/>
            <person name="Submissions S."/>
        </authorList>
    </citation>
    <scope>NUCLEOTIDE SEQUENCE [LARGE SCALE GENOMIC DNA]</scope>
    <source>
        <strain evidence="1 2">DSM 20586</strain>
    </source>
</reference>
<protein>
    <submittedName>
        <fullName evidence="1">Phosphoglycolate phosphatase</fullName>
    </submittedName>
</protein>
<dbReference type="PANTHER" id="PTHR43434:SF1">
    <property type="entry name" value="PHOSPHOGLYCOLATE PHOSPHATASE"/>
    <property type="match status" value="1"/>
</dbReference>
<dbReference type="AlphaFoldDB" id="A0AB38A7W0"/>
<dbReference type="GO" id="GO:0008967">
    <property type="term" value="F:phosphoglycolate phosphatase activity"/>
    <property type="evidence" value="ECO:0007669"/>
    <property type="project" value="TreeGrafter"/>
</dbReference>
<dbReference type="InterPro" id="IPR023198">
    <property type="entry name" value="PGP-like_dom2"/>
</dbReference>
<accession>A0AB38A7W0</accession>
<organism evidence="1 2">
    <name type="scientific">Atopobium minutum</name>
    <dbReference type="NCBI Taxonomy" id="1381"/>
    <lineage>
        <taxon>Bacteria</taxon>
        <taxon>Bacillati</taxon>
        <taxon>Actinomycetota</taxon>
        <taxon>Coriobacteriia</taxon>
        <taxon>Coriobacteriales</taxon>
        <taxon>Atopobiaceae</taxon>
        <taxon>Atopobium</taxon>
    </lineage>
</organism>
<dbReference type="SUPFAM" id="SSF56784">
    <property type="entry name" value="HAD-like"/>
    <property type="match status" value="1"/>
</dbReference>
<dbReference type="InterPro" id="IPR041492">
    <property type="entry name" value="HAD_2"/>
</dbReference>
<dbReference type="EMBL" id="FNSH01000001">
    <property type="protein sequence ID" value="SEB96390.1"/>
    <property type="molecule type" value="Genomic_DNA"/>
</dbReference>
<dbReference type="Gene3D" id="3.40.50.1000">
    <property type="entry name" value="HAD superfamily/HAD-like"/>
    <property type="match status" value="1"/>
</dbReference>
<evidence type="ECO:0000313" key="1">
    <source>
        <dbReference type="EMBL" id="SEB96390.1"/>
    </source>
</evidence>
<comment type="caution">
    <text evidence="1">The sequence shown here is derived from an EMBL/GenBank/DDBJ whole genome shotgun (WGS) entry which is preliminary data.</text>
</comment>
<name>A0AB38A7W0_9ACTN</name>
<evidence type="ECO:0000313" key="2">
    <source>
        <dbReference type="Proteomes" id="UP000183687"/>
    </source>
</evidence>
<dbReference type="RefSeq" id="WP_002563981.1">
    <property type="nucleotide sequence ID" value="NZ_CALJSN010000010.1"/>
</dbReference>
<dbReference type="SFLD" id="SFLDS00003">
    <property type="entry name" value="Haloacid_Dehalogenase"/>
    <property type="match status" value="1"/>
</dbReference>
<dbReference type="Gene3D" id="1.10.150.240">
    <property type="entry name" value="Putative phosphatase, domain 2"/>
    <property type="match status" value="1"/>
</dbReference>
<dbReference type="InterPro" id="IPR050155">
    <property type="entry name" value="HAD-like_hydrolase_sf"/>
</dbReference>
<dbReference type="Proteomes" id="UP000183687">
    <property type="component" value="Unassembled WGS sequence"/>
</dbReference>
<dbReference type="SFLD" id="SFLDG01129">
    <property type="entry name" value="C1.5:_HAD__Beta-PGM__Phosphata"/>
    <property type="match status" value="1"/>
</dbReference>
<dbReference type="InterPro" id="IPR036412">
    <property type="entry name" value="HAD-like_sf"/>
</dbReference>
<gene>
    <name evidence="1" type="ORF">SAMN04489746_1353</name>
</gene>
<dbReference type="PANTHER" id="PTHR43434">
    <property type="entry name" value="PHOSPHOGLYCOLATE PHOSPHATASE"/>
    <property type="match status" value="1"/>
</dbReference>
<dbReference type="GO" id="GO:0005829">
    <property type="term" value="C:cytosol"/>
    <property type="evidence" value="ECO:0007669"/>
    <property type="project" value="TreeGrafter"/>
</dbReference>
<dbReference type="InterPro" id="IPR023214">
    <property type="entry name" value="HAD_sf"/>
</dbReference>
<dbReference type="Pfam" id="PF13419">
    <property type="entry name" value="HAD_2"/>
    <property type="match status" value="1"/>
</dbReference>
<sequence length="244" mass="26113">MSYDIVLFDLDGTLLDTTTDLAISLNHAMHALGHQSCFTPNDAAHFFGSGSTIACARAFAALEGASLNTLLALGDSTTAQDLGLDMHKIEQLNKAFSAHYQLHSNDHTLPYPGICDMLAALQGANIPCAVVSNKMDSEVKRLSKLHFGDIMASATGLSPTIARKPAADTTLIALHELQAKINNPNAQAVYIGDTEIDLLTAHNASLDCIAVDWGFREHSYLEHCGAKHIVSSASELTRAILETK</sequence>
<dbReference type="GO" id="GO:0006281">
    <property type="term" value="P:DNA repair"/>
    <property type="evidence" value="ECO:0007669"/>
    <property type="project" value="TreeGrafter"/>
</dbReference>
<proteinExistence type="predicted"/>